<evidence type="ECO:0000256" key="7">
    <source>
        <dbReference type="ARBA" id="ARBA00023163"/>
    </source>
</evidence>
<evidence type="ECO:0000259" key="10">
    <source>
        <dbReference type="Pfam" id="PF02892"/>
    </source>
</evidence>
<accession>A0A834WGR6</accession>
<dbReference type="Pfam" id="PF02892">
    <property type="entry name" value="zf-BED"/>
    <property type="match status" value="1"/>
</dbReference>
<protein>
    <submittedName>
        <fullName evidence="12">Zinc finger BED domain-containing protein RICESLEEPER 2-like</fullName>
    </submittedName>
</protein>
<proteinExistence type="predicted"/>
<feature type="compositionally biased region" description="Low complexity" evidence="9">
    <location>
        <begin position="536"/>
        <end position="547"/>
    </location>
</feature>
<dbReference type="InterPro" id="IPR036236">
    <property type="entry name" value="Znf_C2H2_sf"/>
</dbReference>
<dbReference type="PANTHER" id="PTHR46481">
    <property type="entry name" value="ZINC FINGER BED DOMAIN-CONTAINING PROTEIN 4"/>
    <property type="match status" value="1"/>
</dbReference>
<dbReference type="SUPFAM" id="SSF57667">
    <property type="entry name" value="beta-beta-alpha zinc fingers"/>
    <property type="match status" value="1"/>
</dbReference>
<evidence type="ECO:0000256" key="6">
    <source>
        <dbReference type="ARBA" id="ARBA00023125"/>
    </source>
</evidence>
<keyword evidence="13" id="KW-1185">Reference proteome</keyword>
<evidence type="ECO:0000256" key="1">
    <source>
        <dbReference type="ARBA" id="ARBA00004123"/>
    </source>
</evidence>
<dbReference type="GO" id="GO:0046983">
    <property type="term" value="F:protein dimerization activity"/>
    <property type="evidence" value="ECO:0007669"/>
    <property type="project" value="InterPro"/>
</dbReference>
<comment type="caution">
    <text evidence="12">The sequence shown here is derived from an EMBL/GenBank/DDBJ whole genome shotgun (WGS) entry which is preliminary data.</text>
</comment>
<feature type="compositionally biased region" description="Basic and acidic residues" evidence="9">
    <location>
        <begin position="45"/>
        <end position="56"/>
    </location>
</feature>
<evidence type="ECO:0000256" key="5">
    <source>
        <dbReference type="ARBA" id="ARBA00023015"/>
    </source>
</evidence>
<feature type="compositionally biased region" description="Polar residues" evidence="9">
    <location>
        <begin position="29"/>
        <end position="43"/>
    </location>
</feature>
<dbReference type="Proteomes" id="UP000634136">
    <property type="component" value="Unassembled WGS sequence"/>
</dbReference>
<evidence type="ECO:0000259" key="11">
    <source>
        <dbReference type="Pfam" id="PF05699"/>
    </source>
</evidence>
<evidence type="ECO:0000313" key="13">
    <source>
        <dbReference type="Proteomes" id="UP000634136"/>
    </source>
</evidence>
<dbReference type="GO" id="GO:0003677">
    <property type="term" value="F:DNA binding"/>
    <property type="evidence" value="ECO:0007669"/>
    <property type="project" value="UniProtKB-KW"/>
</dbReference>
<feature type="region of interest" description="Disordered" evidence="9">
    <location>
        <begin position="1"/>
        <end position="70"/>
    </location>
</feature>
<keyword evidence="8" id="KW-0539">Nucleus</keyword>
<reference evidence="12" key="1">
    <citation type="submission" date="2020-09" db="EMBL/GenBank/DDBJ databases">
        <title>Genome-Enabled Discovery of Anthraquinone Biosynthesis in Senna tora.</title>
        <authorList>
            <person name="Kang S.-H."/>
            <person name="Pandey R.P."/>
            <person name="Lee C.-M."/>
            <person name="Sim J.-S."/>
            <person name="Jeong J.-T."/>
            <person name="Choi B.-S."/>
            <person name="Jung M."/>
            <person name="Ginzburg D."/>
            <person name="Zhao K."/>
            <person name="Won S.Y."/>
            <person name="Oh T.-J."/>
            <person name="Yu Y."/>
            <person name="Kim N.-H."/>
            <person name="Lee O.R."/>
            <person name="Lee T.-H."/>
            <person name="Bashyal P."/>
            <person name="Kim T.-S."/>
            <person name="Lee W.-H."/>
            <person name="Kawkins C."/>
            <person name="Kim C.-K."/>
            <person name="Kim J.S."/>
            <person name="Ahn B.O."/>
            <person name="Rhee S.Y."/>
            <person name="Sohng J.K."/>
        </authorList>
    </citation>
    <scope>NUCLEOTIDE SEQUENCE</scope>
    <source>
        <tissue evidence="12">Leaf</tissue>
    </source>
</reference>
<dbReference type="InterPro" id="IPR052035">
    <property type="entry name" value="ZnF_BED_domain_contain"/>
</dbReference>
<feature type="domain" description="BED-type" evidence="10">
    <location>
        <begin position="67"/>
        <end position="111"/>
    </location>
</feature>
<feature type="compositionally biased region" description="Polar residues" evidence="9">
    <location>
        <begin position="58"/>
        <end position="70"/>
    </location>
</feature>
<dbReference type="GO" id="GO:0005634">
    <property type="term" value="C:nucleus"/>
    <property type="evidence" value="ECO:0007669"/>
    <property type="project" value="UniProtKB-SubCell"/>
</dbReference>
<comment type="subcellular location">
    <subcellularLocation>
        <location evidence="1">Nucleus</location>
    </subcellularLocation>
</comment>
<keyword evidence="4" id="KW-0862">Zinc</keyword>
<dbReference type="SMART" id="SM00614">
    <property type="entry name" value="ZnF_BED"/>
    <property type="match status" value="1"/>
</dbReference>
<dbReference type="PANTHER" id="PTHR46481:SF11">
    <property type="entry name" value="ZINC FINGER BED DOMAIN-CONTAINING PROTEIN RICESLEEPER 2-LIKE"/>
    <property type="match status" value="1"/>
</dbReference>
<dbReference type="AlphaFoldDB" id="A0A834WGR6"/>
<feature type="region of interest" description="Disordered" evidence="9">
    <location>
        <begin position="532"/>
        <end position="558"/>
    </location>
</feature>
<evidence type="ECO:0000256" key="2">
    <source>
        <dbReference type="ARBA" id="ARBA00022723"/>
    </source>
</evidence>
<gene>
    <name evidence="12" type="ORF">G2W53_027597</name>
</gene>
<dbReference type="OrthoDB" id="1432712at2759"/>
<keyword evidence="3" id="KW-0863">Zinc-finger</keyword>
<organism evidence="12 13">
    <name type="scientific">Senna tora</name>
    <dbReference type="NCBI Taxonomy" id="362788"/>
    <lineage>
        <taxon>Eukaryota</taxon>
        <taxon>Viridiplantae</taxon>
        <taxon>Streptophyta</taxon>
        <taxon>Embryophyta</taxon>
        <taxon>Tracheophyta</taxon>
        <taxon>Spermatophyta</taxon>
        <taxon>Magnoliopsida</taxon>
        <taxon>eudicotyledons</taxon>
        <taxon>Gunneridae</taxon>
        <taxon>Pentapetalae</taxon>
        <taxon>rosids</taxon>
        <taxon>fabids</taxon>
        <taxon>Fabales</taxon>
        <taxon>Fabaceae</taxon>
        <taxon>Caesalpinioideae</taxon>
        <taxon>Cassia clade</taxon>
        <taxon>Senna</taxon>
    </lineage>
</organism>
<feature type="domain" description="HAT C-terminal dimerisation" evidence="11">
    <location>
        <begin position="372"/>
        <end position="457"/>
    </location>
</feature>
<dbReference type="EMBL" id="JAAIUW010000008">
    <property type="protein sequence ID" value="KAF7822142.1"/>
    <property type="molecule type" value="Genomic_DNA"/>
</dbReference>
<dbReference type="SUPFAM" id="SSF53098">
    <property type="entry name" value="Ribonuclease H-like"/>
    <property type="match status" value="1"/>
</dbReference>
<keyword evidence="5" id="KW-0805">Transcription regulation</keyword>
<evidence type="ECO:0000256" key="4">
    <source>
        <dbReference type="ARBA" id="ARBA00022833"/>
    </source>
</evidence>
<dbReference type="InterPro" id="IPR003656">
    <property type="entry name" value="Znf_BED"/>
</dbReference>
<keyword evidence="7" id="KW-0804">Transcription</keyword>
<dbReference type="GO" id="GO:0008270">
    <property type="term" value="F:zinc ion binding"/>
    <property type="evidence" value="ECO:0007669"/>
    <property type="project" value="UniProtKB-KW"/>
</dbReference>
<feature type="compositionally biased region" description="Polar residues" evidence="9">
    <location>
        <begin position="1"/>
        <end position="21"/>
    </location>
</feature>
<keyword evidence="6" id="KW-0238">DNA-binding</keyword>
<evidence type="ECO:0000256" key="8">
    <source>
        <dbReference type="ARBA" id="ARBA00023242"/>
    </source>
</evidence>
<name>A0A834WGR6_9FABA</name>
<feature type="compositionally biased region" description="Basic and acidic residues" evidence="9">
    <location>
        <begin position="549"/>
        <end position="558"/>
    </location>
</feature>
<evidence type="ECO:0000313" key="12">
    <source>
        <dbReference type="EMBL" id="KAF7822142.1"/>
    </source>
</evidence>
<keyword evidence="2" id="KW-0479">Metal-binding</keyword>
<dbReference type="Pfam" id="PF05699">
    <property type="entry name" value="Dimer_Tnp_hAT"/>
    <property type="match status" value="1"/>
</dbReference>
<evidence type="ECO:0000256" key="3">
    <source>
        <dbReference type="ARBA" id="ARBA00022771"/>
    </source>
</evidence>
<dbReference type="InterPro" id="IPR012337">
    <property type="entry name" value="RNaseH-like_sf"/>
</dbReference>
<dbReference type="InterPro" id="IPR008906">
    <property type="entry name" value="HATC_C_dom"/>
</dbReference>
<sequence>MAEGVQSSAMESNQGSTTPSLNPVEETQKTSPQQIGTMPSSEAPNEVRQEDTEAEKPSSPNKRGLTSQAWTHFKRQKIEDKWKAICKYCNKKLGGDTRHGTKHLHDHIKSCSIRAVRGPRQPIIKTLANQARDTFVVGNHTLNQDHSRAELAKMIVLHEYPLAMVDHIGFRRFVASCQPLFTMVSCNTIKSDILKMYKSERFKTLALFEKNPSSIAITTDMWTSSDQNKGYMSITTNFIDDNWQLQNWLVRFIYVPAPHNAEVLCNVLVECLLDWNLDRKISTVTLDNCTTNDAMDGLSTIYDSIEKIMQSVAYWVAIPKREEKFEETCRQLELERVKQLCANLVAEYQSKEKKSVMRLSDSATSTLTDVSELDYYLEETVFLSAENQDKYDILVYWKMIGAKYPTLQKIVRDFLAIPISTFASENAFSTGGHVLSPHRSRLNPNTVEVLMCSQDWLRIELLACLNSTNPGMFTEDTDPIDEDEEEVQEEPAIPKKGDQLTFTLDKDAVAEALSGFSKEKVAKIMGMNEHAKFQNGGPSSGAASDASAGEEKAPDWKDALDKSSKRMYAFKGGKASDLDDIVDFSFLPEDGIVDIGRKL</sequence>
<evidence type="ECO:0000256" key="9">
    <source>
        <dbReference type="SAM" id="MobiDB-lite"/>
    </source>
</evidence>